<keyword evidence="5" id="KW-0175">Coiled coil</keyword>
<dbReference type="GO" id="GO:0000981">
    <property type="term" value="F:DNA-binding transcription factor activity, RNA polymerase II-specific"/>
    <property type="evidence" value="ECO:0007669"/>
    <property type="project" value="InterPro"/>
</dbReference>
<feature type="coiled-coil region" evidence="5">
    <location>
        <begin position="73"/>
        <end position="100"/>
    </location>
</feature>
<feature type="compositionally biased region" description="Basic and acidic residues" evidence="6">
    <location>
        <begin position="1"/>
        <end position="10"/>
    </location>
</feature>
<gene>
    <name evidence="8" type="ORF">BDV37DRAFT_270253</name>
</gene>
<evidence type="ECO:0000313" key="9">
    <source>
        <dbReference type="Proteomes" id="UP000325579"/>
    </source>
</evidence>
<feature type="region of interest" description="Disordered" evidence="6">
    <location>
        <begin position="105"/>
        <end position="168"/>
    </location>
</feature>
<dbReference type="PANTHER" id="PTHR38111">
    <property type="entry name" value="ZN(2)-C6 FUNGAL-TYPE DOMAIN-CONTAINING PROTEIN-RELATED"/>
    <property type="match status" value="1"/>
</dbReference>
<dbReference type="InterPro" id="IPR053178">
    <property type="entry name" value="Osmoadaptation_assoc"/>
</dbReference>
<evidence type="ECO:0000256" key="1">
    <source>
        <dbReference type="ARBA" id="ARBA00023015"/>
    </source>
</evidence>
<dbReference type="EMBL" id="ML736756">
    <property type="protein sequence ID" value="KAE8406054.1"/>
    <property type="molecule type" value="Genomic_DNA"/>
</dbReference>
<keyword evidence="4" id="KW-0539">Nucleus</keyword>
<dbReference type="Proteomes" id="UP000325579">
    <property type="component" value="Unassembled WGS sequence"/>
</dbReference>
<dbReference type="CDD" id="cd00067">
    <property type="entry name" value="GAL4"/>
    <property type="match status" value="1"/>
</dbReference>
<evidence type="ECO:0000256" key="4">
    <source>
        <dbReference type="ARBA" id="ARBA00023242"/>
    </source>
</evidence>
<evidence type="ECO:0000313" key="8">
    <source>
        <dbReference type="EMBL" id="KAE8406054.1"/>
    </source>
</evidence>
<evidence type="ECO:0000256" key="5">
    <source>
        <dbReference type="SAM" id="Coils"/>
    </source>
</evidence>
<reference evidence="8 9" key="1">
    <citation type="submission" date="2019-04" db="EMBL/GenBank/DDBJ databases">
        <authorList>
            <consortium name="DOE Joint Genome Institute"/>
            <person name="Mondo S."/>
            <person name="Kjaerbolling I."/>
            <person name="Vesth T."/>
            <person name="Frisvad J.C."/>
            <person name="Nybo J.L."/>
            <person name="Theobald S."/>
            <person name="Kildgaard S."/>
            <person name="Isbrandt T."/>
            <person name="Kuo A."/>
            <person name="Sato A."/>
            <person name="Lyhne E.K."/>
            <person name="Kogle M.E."/>
            <person name="Wiebenga A."/>
            <person name="Kun R.S."/>
            <person name="Lubbers R.J."/>
            <person name="Makela M.R."/>
            <person name="Barry K."/>
            <person name="Chovatia M."/>
            <person name="Clum A."/>
            <person name="Daum C."/>
            <person name="Haridas S."/>
            <person name="He G."/>
            <person name="LaButti K."/>
            <person name="Lipzen A."/>
            <person name="Riley R."/>
            <person name="Salamov A."/>
            <person name="Simmons B.A."/>
            <person name="Magnuson J.K."/>
            <person name="Henrissat B."/>
            <person name="Mortensen U.H."/>
            <person name="Larsen T.O."/>
            <person name="Devries R.P."/>
            <person name="Grigoriev I.V."/>
            <person name="Machida M."/>
            <person name="Baker S.E."/>
            <person name="Andersen M.R."/>
            <person name="Cantor M.N."/>
            <person name="Hua S.X."/>
        </authorList>
    </citation>
    <scope>NUCLEOTIDE SEQUENCE [LARGE SCALE GENOMIC DNA]</scope>
    <source>
        <strain evidence="8 9">CBS 119388</strain>
    </source>
</reference>
<dbReference type="SMART" id="SM00066">
    <property type="entry name" value="GAL4"/>
    <property type="match status" value="1"/>
</dbReference>
<protein>
    <recommendedName>
        <fullName evidence="7">Zn(2)-C6 fungal-type domain-containing protein</fullName>
    </recommendedName>
</protein>
<dbReference type="GO" id="GO:0003677">
    <property type="term" value="F:DNA binding"/>
    <property type="evidence" value="ECO:0007669"/>
    <property type="project" value="UniProtKB-KW"/>
</dbReference>
<keyword evidence="3" id="KW-0804">Transcription</keyword>
<feature type="domain" description="Zn(2)-C6 fungal-type" evidence="7">
    <location>
        <begin position="33"/>
        <end position="64"/>
    </location>
</feature>
<evidence type="ECO:0000256" key="3">
    <source>
        <dbReference type="ARBA" id="ARBA00023163"/>
    </source>
</evidence>
<dbReference type="PANTHER" id="PTHR38111:SF2">
    <property type="entry name" value="FINGER DOMAIN PROTEIN, PUTATIVE (AFU_ORTHOLOGUE AFUA_1G01560)-RELATED"/>
    <property type="match status" value="1"/>
</dbReference>
<dbReference type="Gene3D" id="4.10.240.10">
    <property type="entry name" value="Zn(2)-C6 fungal-type DNA-binding domain"/>
    <property type="match status" value="1"/>
</dbReference>
<organism evidence="8 9">
    <name type="scientific">Aspergillus pseudonomiae</name>
    <dbReference type="NCBI Taxonomy" id="1506151"/>
    <lineage>
        <taxon>Eukaryota</taxon>
        <taxon>Fungi</taxon>
        <taxon>Dikarya</taxon>
        <taxon>Ascomycota</taxon>
        <taxon>Pezizomycotina</taxon>
        <taxon>Eurotiomycetes</taxon>
        <taxon>Eurotiomycetidae</taxon>
        <taxon>Eurotiales</taxon>
        <taxon>Aspergillaceae</taxon>
        <taxon>Aspergillus</taxon>
        <taxon>Aspergillus subgen. Circumdati</taxon>
    </lineage>
</organism>
<sequence>MSSEHGDRQSNDQPNPTLTAKLGARKKIRPTYSCLNCHKRKVKCDRVKPCGACCLRGTPSECEYGTSKKDRHYIEQSALIENLMQTCESLKRQLAEARQLANLPPVKAEETGSSSLYQIKPNDSDDEGPGEQAAHPGQAQRDSPDPSGVSTGDITGSQRESSPTSLSRQKAILNDPALASTVMELFVDRLIRNFSPDDHRKYGGTIALREASDMRMISPMLCNAFEATALTFAGRRDGNRSVELAGHAKYVRTLRQLQAALYDTEGNKSTEVLVVVLLSTITEVTAALVHRKPSFLASKDWLTVPWAGDAPVKDILQHLLDIAVDIPGYLSRIDEFSAMVDRAAICTFELTGMQSSIWQQATELQARLNLWKAAYADTYPAGTVWEAYDTESADGFPIFQCRNTSTMSVTVAKILHYPDILLATSMCFYWALSLVVSMSDSGLVSVLGPQQRYQFACDICRSMKYYINNIPGYLMSRIMFVLRTAFDAFSPGMIEKEFIAELFQYIGRKLEFTVFSNKCASSAVKSEST</sequence>
<keyword evidence="9" id="KW-1185">Reference proteome</keyword>
<dbReference type="RefSeq" id="XP_031943373.1">
    <property type="nucleotide sequence ID" value="XM_032084523.1"/>
</dbReference>
<dbReference type="Pfam" id="PF00172">
    <property type="entry name" value="Zn_clus"/>
    <property type="match status" value="1"/>
</dbReference>
<proteinExistence type="predicted"/>
<feature type="compositionally biased region" description="Polar residues" evidence="6">
    <location>
        <begin position="148"/>
        <end position="168"/>
    </location>
</feature>
<dbReference type="InterPro" id="IPR036864">
    <property type="entry name" value="Zn2-C6_fun-type_DNA-bd_sf"/>
</dbReference>
<evidence type="ECO:0000259" key="7">
    <source>
        <dbReference type="PROSITE" id="PS50048"/>
    </source>
</evidence>
<dbReference type="InterPro" id="IPR001138">
    <property type="entry name" value="Zn2Cys6_DnaBD"/>
</dbReference>
<keyword evidence="2" id="KW-0238">DNA-binding</keyword>
<evidence type="ECO:0000256" key="6">
    <source>
        <dbReference type="SAM" id="MobiDB-lite"/>
    </source>
</evidence>
<dbReference type="PROSITE" id="PS50048">
    <property type="entry name" value="ZN2_CY6_FUNGAL_2"/>
    <property type="match status" value="1"/>
</dbReference>
<dbReference type="GO" id="GO:0009893">
    <property type="term" value="P:positive regulation of metabolic process"/>
    <property type="evidence" value="ECO:0007669"/>
    <property type="project" value="UniProtKB-ARBA"/>
</dbReference>
<name>A0A5N7DI95_9EURO</name>
<dbReference type="GO" id="GO:0008270">
    <property type="term" value="F:zinc ion binding"/>
    <property type="evidence" value="ECO:0007669"/>
    <property type="project" value="InterPro"/>
</dbReference>
<dbReference type="GeneID" id="43669214"/>
<dbReference type="OrthoDB" id="5344325at2759"/>
<evidence type="ECO:0000256" key="2">
    <source>
        <dbReference type="ARBA" id="ARBA00023125"/>
    </source>
</evidence>
<keyword evidence="1" id="KW-0805">Transcription regulation</keyword>
<feature type="region of interest" description="Disordered" evidence="6">
    <location>
        <begin position="1"/>
        <end position="20"/>
    </location>
</feature>
<dbReference type="SUPFAM" id="SSF57701">
    <property type="entry name" value="Zn2/Cys6 DNA-binding domain"/>
    <property type="match status" value="1"/>
</dbReference>
<accession>A0A5N7DI95</accession>
<dbReference type="PROSITE" id="PS00463">
    <property type="entry name" value="ZN2_CY6_FUNGAL_1"/>
    <property type="match status" value="1"/>
</dbReference>
<dbReference type="AlphaFoldDB" id="A0A5N7DI95"/>